<evidence type="ECO:0000313" key="3">
    <source>
        <dbReference type="RefSeq" id="XP_047736105.1"/>
    </source>
</evidence>
<gene>
    <name evidence="3" type="primary">LOC125177769</name>
</gene>
<accession>A0A979FIK8</accession>
<feature type="region of interest" description="Disordered" evidence="1">
    <location>
        <begin position="517"/>
        <end position="563"/>
    </location>
</feature>
<dbReference type="GeneID" id="125177769"/>
<evidence type="ECO:0000256" key="1">
    <source>
        <dbReference type="SAM" id="MobiDB-lite"/>
    </source>
</evidence>
<sequence>MSPMCRFEYNLVLQDLQAPPITLTRCERLTFYSPQEELKKKLLAAGGVSLTPYARAAPLLAPYSPQEGLKKKLLAAGGVSLTPYARAAPLLAPYSPQEELKKKLLAAGGVSLTPYARAAPLLAPGAASQADVATSEKRLPLLNPAPLAAPHNKTSERKTAKRVTYKFPVWPAEPQLASLASASEDADLATQDQNVTHAFTEIFGEPLKLHRPSVDSKSSVTRAANIPHAASNTSFGTCKSYSKSLVTRAANIPHAASNTSFGTRESYPKVKGGCSFKTRDEDELKKNKHTDKKERKLKDIFIELFGEDSDEEKEKSKRPRKDAYVLPAAAHTSLGAWKSCSTVTTNSSSKSLDIEVLKENEHTKKKKRNLKNIFKELFGEDSDEEEMFKRPSRKDTNIAISHSTSLGPCMSHSAVKTDRSSNFFSFHQDQKLSNAVIELSGELLKLTQTQASALEAKTSVTRAVNSARDAANAFLVAWHSDPSVMLECYSKPPFEGRTESRDKKKRKLSELFGEDRDEEAVRLKHPRKDDSKSADKGKCGKSNTRNKSHRILASSLRRPASPTKQEILRAVFGMSSGCCSELDTGASTCTEESPGYI</sequence>
<dbReference type="OrthoDB" id="10053467at2759"/>
<proteinExistence type="predicted"/>
<dbReference type="KEGG" id="hazt:125177769"/>
<name>A0A979FIK8_HYAAZ</name>
<protein>
    <submittedName>
        <fullName evidence="3">Uncharacterized protein LOC125177769</fullName>
    </submittedName>
</protein>
<organism evidence="2 3">
    <name type="scientific">Hyalella azteca</name>
    <name type="common">Amphipod</name>
    <dbReference type="NCBI Taxonomy" id="294128"/>
    <lineage>
        <taxon>Eukaryota</taxon>
        <taxon>Metazoa</taxon>
        <taxon>Ecdysozoa</taxon>
        <taxon>Arthropoda</taxon>
        <taxon>Crustacea</taxon>
        <taxon>Multicrustacea</taxon>
        <taxon>Malacostraca</taxon>
        <taxon>Eumalacostraca</taxon>
        <taxon>Peracarida</taxon>
        <taxon>Amphipoda</taxon>
        <taxon>Senticaudata</taxon>
        <taxon>Talitrida</taxon>
        <taxon>Talitroidea</taxon>
        <taxon>Hyalellidae</taxon>
        <taxon>Hyalella</taxon>
    </lineage>
</organism>
<dbReference type="RefSeq" id="XP_047736105.1">
    <property type="nucleotide sequence ID" value="XM_047880149.1"/>
</dbReference>
<evidence type="ECO:0000313" key="2">
    <source>
        <dbReference type="Proteomes" id="UP000694843"/>
    </source>
</evidence>
<reference evidence="3" key="1">
    <citation type="submission" date="2025-08" db="UniProtKB">
        <authorList>
            <consortium name="RefSeq"/>
        </authorList>
    </citation>
    <scope>IDENTIFICATION</scope>
    <source>
        <tissue evidence="3">Whole organism</tissue>
    </source>
</reference>
<feature type="compositionally biased region" description="Basic and acidic residues" evidence="1">
    <location>
        <begin position="519"/>
        <end position="538"/>
    </location>
</feature>
<dbReference type="AlphaFoldDB" id="A0A979FIK8"/>
<dbReference type="Proteomes" id="UP000694843">
    <property type="component" value="Unplaced"/>
</dbReference>
<keyword evidence="2" id="KW-1185">Reference proteome</keyword>